<evidence type="ECO:0000313" key="8">
    <source>
        <dbReference type="EMBL" id="CAI9735918.1"/>
    </source>
</evidence>
<comment type="subcellular location">
    <subcellularLocation>
        <location evidence="1">Membrane</location>
        <topology evidence="1">Multi-pass membrane protein</topology>
    </subcellularLocation>
</comment>
<dbReference type="PANTHER" id="PTHR10165">
    <property type="entry name" value="LIPID PHOSPHATE PHOSPHATASE"/>
    <property type="match status" value="1"/>
</dbReference>
<feature type="transmembrane region" description="Helical" evidence="6">
    <location>
        <begin position="104"/>
        <end position="125"/>
    </location>
</feature>
<evidence type="ECO:0000256" key="6">
    <source>
        <dbReference type="SAM" id="Phobius"/>
    </source>
</evidence>
<comment type="similarity">
    <text evidence="2">Belongs to the PA-phosphatase related phosphoesterase family.</text>
</comment>
<evidence type="ECO:0000256" key="4">
    <source>
        <dbReference type="ARBA" id="ARBA00022989"/>
    </source>
</evidence>
<feature type="transmembrane region" description="Helical" evidence="6">
    <location>
        <begin position="211"/>
        <end position="230"/>
    </location>
</feature>
<feature type="domain" description="Phosphatidic acid phosphatase type 2/haloperoxidase" evidence="7">
    <location>
        <begin position="112"/>
        <end position="254"/>
    </location>
</feature>
<dbReference type="Gene3D" id="1.20.144.10">
    <property type="entry name" value="Phosphatidic acid phosphatase type 2/haloperoxidase"/>
    <property type="match status" value="1"/>
</dbReference>
<dbReference type="Pfam" id="PF01569">
    <property type="entry name" value="PAP2"/>
    <property type="match status" value="1"/>
</dbReference>
<dbReference type="AlphaFoldDB" id="A0AA36BKH9"/>
<dbReference type="SMART" id="SM00014">
    <property type="entry name" value="acidPPc"/>
    <property type="match status" value="1"/>
</dbReference>
<dbReference type="InterPro" id="IPR036938">
    <property type="entry name" value="PAP2/HPO_sf"/>
</dbReference>
<dbReference type="GO" id="GO:0008195">
    <property type="term" value="F:phosphatidate phosphatase activity"/>
    <property type="evidence" value="ECO:0007669"/>
    <property type="project" value="TreeGrafter"/>
</dbReference>
<evidence type="ECO:0000256" key="5">
    <source>
        <dbReference type="ARBA" id="ARBA00023136"/>
    </source>
</evidence>
<keyword evidence="9" id="KW-1185">Reference proteome</keyword>
<accession>A0AA36BKH9</accession>
<name>A0AA36BKH9_OCTVU</name>
<feature type="transmembrane region" description="Helical" evidence="6">
    <location>
        <begin position="176"/>
        <end position="199"/>
    </location>
</feature>
<dbReference type="SUPFAM" id="SSF48317">
    <property type="entry name" value="Acid phosphatase/Vanadium-dependent haloperoxidase"/>
    <property type="match status" value="1"/>
</dbReference>
<dbReference type="GO" id="GO:0005886">
    <property type="term" value="C:plasma membrane"/>
    <property type="evidence" value="ECO:0007669"/>
    <property type="project" value="TreeGrafter"/>
</dbReference>
<keyword evidence="4 6" id="KW-1133">Transmembrane helix</keyword>
<feature type="transmembrane region" description="Helical" evidence="6">
    <location>
        <begin position="236"/>
        <end position="257"/>
    </location>
</feature>
<proteinExistence type="inferred from homology"/>
<dbReference type="GO" id="GO:0006644">
    <property type="term" value="P:phospholipid metabolic process"/>
    <property type="evidence" value="ECO:0007669"/>
    <property type="project" value="InterPro"/>
</dbReference>
<dbReference type="InterPro" id="IPR000326">
    <property type="entry name" value="PAP2/HPO"/>
</dbReference>
<keyword evidence="3 6" id="KW-0812">Transmembrane</keyword>
<reference evidence="8" key="1">
    <citation type="submission" date="2023-08" db="EMBL/GenBank/DDBJ databases">
        <authorList>
            <person name="Alioto T."/>
            <person name="Alioto T."/>
            <person name="Gomez Garrido J."/>
        </authorList>
    </citation>
    <scope>NUCLEOTIDE SEQUENCE</scope>
</reference>
<feature type="transmembrane region" description="Helical" evidence="6">
    <location>
        <begin position="12"/>
        <end position="34"/>
    </location>
</feature>
<dbReference type="CDD" id="cd03384">
    <property type="entry name" value="PAP2_wunen"/>
    <property type="match status" value="1"/>
</dbReference>
<dbReference type="GO" id="GO:0046839">
    <property type="term" value="P:phospholipid dephosphorylation"/>
    <property type="evidence" value="ECO:0007669"/>
    <property type="project" value="TreeGrafter"/>
</dbReference>
<organism evidence="8 9">
    <name type="scientific">Octopus vulgaris</name>
    <name type="common">Common octopus</name>
    <dbReference type="NCBI Taxonomy" id="6645"/>
    <lineage>
        <taxon>Eukaryota</taxon>
        <taxon>Metazoa</taxon>
        <taxon>Spiralia</taxon>
        <taxon>Lophotrochozoa</taxon>
        <taxon>Mollusca</taxon>
        <taxon>Cephalopoda</taxon>
        <taxon>Coleoidea</taxon>
        <taxon>Octopodiformes</taxon>
        <taxon>Octopoda</taxon>
        <taxon>Incirrata</taxon>
        <taxon>Octopodidae</taxon>
        <taxon>Octopus</taxon>
    </lineage>
</organism>
<evidence type="ECO:0000259" key="7">
    <source>
        <dbReference type="SMART" id="SM00014"/>
    </source>
</evidence>
<evidence type="ECO:0000256" key="2">
    <source>
        <dbReference type="ARBA" id="ARBA00008816"/>
    </source>
</evidence>
<dbReference type="InterPro" id="IPR043216">
    <property type="entry name" value="PAP-like"/>
</dbReference>
<evidence type="ECO:0000256" key="1">
    <source>
        <dbReference type="ARBA" id="ARBA00004141"/>
    </source>
</evidence>
<evidence type="ECO:0000256" key="3">
    <source>
        <dbReference type="ARBA" id="ARBA00022692"/>
    </source>
</evidence>
<evidence type="ECO:0000313" key="9">
    <source>
        <dbReference type="Proteomes" id="UP001162480"/>
    </source>
</evidence>
<sequence length="301" mass="33473">MAPVTEDITRDICLIISDIVCIALVALPCIILEAVGKPFERGFYCNDESIMYPYHDSTISISVLVVVGTGLNIIAMIIGECVTQKTNRHYYCLMGKQKKKVPALIGRLYSKIGIYMFGAMSTYLLTDVAKYSVGRLRPHFMDVCRPDKSTYNCSQGYVTSFICTNSDTFLIKQSRLSFVSGHSSFATFSMLFLAIYVHVTLPSKLGSMPKALLELIAISLGIYTCFTRISDYKHHWSDVLAGGSLGIIVCLIVIYKLSDFFTPENRENYELTTYKIPDARSISQASSSSGCETAVTLDNHR</sequence>
<dbReference type="GO" id="GO:0007165">
    <property type="term" value="P:signal transduction"/>
    <property type="evidence" value="ECO:0007669"/>
    <property type="project" value="TreeGrafter"/>
</dbReference>
<protein>
    <recommendedName>
        <fullName evidence="7">Phosphatidic acid phosphatase type 2/haloperoxidase domain-containing protein</fullName>
    </recommendedName>
</protein>
<keyword evidence="5 6" id="KW-0472">Membrane</keyword>
<gene>
    <name evidence="8" type="ORF">OCTVUL_1B031048</name>
</gene>
<feature type="transmembrane region" description="Helical" evidence="6">
    <location>
        <begin position="59"/>
        <end position="83"/>
    </location>
</feature>
<dbReference type="PANTHER" id="PTHR10165:SF103">
    <property type="entry name" value="PHOSPHOLIPID PHOSPHATASE HOMOLOG 1.2 HOMOLOG"/>
    <property type="match status" value="1"/>
</dbReference>
<dbReference type="Proteomes" id="UP001162480">
    <property type="component" value="Chromosome 18"/>
</dbReference>
<dbReference type="EMBL" id="OX597831">
    <property type="protein sequence ID" value="CAI9735918.1"/>
    <property type="molecule type" value="Genomic_DNA"/>
</dbReference>